<gene>
    <name evidence="3" type="ORF">Voc01_060500</name>
</gene>
<protein>
    <recommendedName>
        <fullName evidence="5">Extracellular repeat protein, HAF family</fullName>
    </recommendedName>
</protein>
<evidence type="ECO:0000256" key="1">
    <source>
        <dbReference type="SAM" id="MobiDB-lite"/>
    </source>
</evidence>
<keyword evidence="2" id="KW-1133">Transmembrane helix</keyword>
<keyword evidence="2" id="KW-0472">Membrane</keyword>
<keyword evidence="2" id="KW-0812">Transmembrane</keyword>
<name>A0A8J3ZXS1_9ACTN</name>
<dbReference type="AlphaFoldDB" id="A0A8J3ZXS1"/>
<dbReference type="RefSeq" id="WP_203931022.1">
    <property type="nucleotide sequence ID" value="NZ_BOPH01000085.1"/>
</dbReference>
<organism evidence="3 4">
    <name type="scientific">Virgisporangium ochraceum</name>
    <dbReference type="NCBI Taxonomy" id="65505"/>
    <lineage>
        <taxon>Bacteria</taxon>
        <taxon>Bacillati</taxon>
        <taxon>Actinomycetota</taxon>
        <taxon>Actinomycetes</taxon>
        <taxon>Micromonosporales</taxon>
        <taxon>Micromonosporaceae</taxon>
        <taxon>Virgisporangium</taxon>
    </lineage>
</organism>
<dbReference type="EMBL" id="BOPH01000085">
    <property type="protein sequence ID" value="GIJ71133.1"/>
    <property type="molecule type" value="Genomic_DNA"/>
</dbReference>
<evidence type="ECO:0008006" key="5">
    <source>
        <dbReference type="Google" id="ProtNLM"/>
    </source>
</evidence>
<comment type="caution">
    <text evidence="3">The sequence shown here is derived from an EMBL/GenBank/DDBJ whole genome shotgun (WGS) entry which is preliminary data.</text>
</comment>
<accession>A0A8J3ZXS1</accession>
<feature type="region of interest" description="Disordered" evidence="1">
    <location>
        <begin position="374"/>
        <end position="401"/>
    </location>
</feature>
<proteinExistence type="predicted"/>
<reference evidence="3" key="1">
    <citation type="submission" date="2021-01" db="EMBL/GenBank/DDBJ databases">
        <title>Whole genome shotgun sequence of Virgisporangium ochraceum NBRC 16418.</title>
        <authorList>
            <person name="Komaki H."/>
            <person name="Tamura T."/>
        </authorList>
    </citation>
    <scope>NUCLEOTIDE SEQUENCE</scope>
    <source>
        <strain evidence="3">NBRC 16418</strain>
    </source>
</reference>
<feature type="transmembrane region" description="Helical" evidence="2">
    <location>
        <begin position="44"/>
        <end position="64"/>
    </location>
</feature>
<sequence length="421" mass="42773">MDPDTRYATTLLAELRDRAVPPLDVDVDRAVATGRRRVRVRRTVVGVVAAVTGLAVVAGTLVALDRVGARTDAPAPQVAASTGSAASTGGPAAVACSVRALPVPNGVSASTTAIDPGGRYVAGYVPGSEETGANGSALLWDGERLRDLGVPGFAAAPSGVNSAGTVVGTVSRDHRQVAWVYRNGTVTTLPALNGQEMSAEGINERGDIVGVAYGENDRNTAVVWPAGQPGSVRTLVTSHLAGAYDVAADGTAAGAGTDGHPFLWTPDGAGRQLPNLTTATGGTVLGLAGTWAYGVATVKLDGTLDPDPSGKAGAGLMTRKWSVRWNLAGDGRVEEVPGVEPAVVTVDGAMAGTTTEVKPQRPYRSAVVWRPGGAPEPLPALNAQRDHSSATAGTPDGKVIVGEESTGTATETRTVPVRWAC</sequence>
<evidence type="ECO:0000313" key="4">
    <source>
        <dbReference type="Proteomes" id="UP000635606"/>
    </source>
</evidence>
<evidence type="ECO:0000256" key="2">
    <source>
        <dbReference type="SAM" id="Phobius"/>
    </source>
</evidence>
<keyword evidence="4" id="KW-1185">Reference proteome</keyword>
<evidence type="ECO:0000313" key="3">
    <source>
        <dbReference type="EMBL" id="GIJ71133.1"/>
    </source>
</evidence>
<dbReference type="Proteomes" id="UP000635606">
    <property type="component" value="Unassembled WGS sequence"/>
</dbReference>